<dbReference type="Proteomes" id="UP001516400">
    <property type="component" value="Unassembled WGS sequence"/>
</dbReference>
<sequence>MRTQRSLRQFYDPPNRSFLQAIRRIVEQLNRTSTLHNKRIVTIHSPIADERFALLVNLGKKITDFGNEDPKTNVTEENIDEQYGINVQFEESEEEDDEDVYGEIREEMDEDDGEEAREDGAIHAENVSELFSISDIKILE</sequence>
<accession>A0ABD2NI66</accession>
<organism evidence="1 2">
    <name type="scientific">Cryptolaemus montrouzieri</name>
    <dbReference type="NCBI Taxonomy" id="559131"/>
    <lineage>
        <taxon>Eukaryota</taxon>
        <taxon>Metazoa</taxon>
        <taxon>Ecdysozoa</taxon>
        <taxon>Arthropoda</taxon>
        <taxon>Hexapoda</taxon>
        <taxon>Insecta</taxon>
        <taxon>Pterygota</taxon>
        <taxon>Neoptera</taxon>
        <taxon>Endopterygota</taxon>
        <taxon>Coleoptera</taxon>
        <taxon>Polyphaga</taxon>
        <taxon>Cucujiformia</taxon>
        <taxon>Coccinelloidea</taxon>
        <taxon>Coccinellidae</taxon>
        <taxon>Scymninae</taxon>
        <taxon>Scymnini</taxon>
        <taxon>Cryptolaemus</taxon>
    </lineage>
</organism>
<comment type="caution">
    <text evidence="1">The sequence shown here is derived from an EMBL/GenBank/DDBJ whole genome shotgun (WGS) entry which is preliminary data.</text>
</comment>
<name>A0ABD2NI66_9CUCU</name>
<gene>
    <name evidence="1" type="ORF">HHI36_013318</name>
</gene>
<proteinExistence type="predicted"/>
<evidence type="ECO:0000313" key="2">
    <source>
        <dbReference type="Proteomes" id="UP001516400"/>
    </source>
</evidence>
<keyword evidence="2" id="KW-1185">Reference proteome</keyword>
<dbReference type="EMBL" id="JABFTP020000103">
    <property type="protein sequence ID" value="KAL3277976.1"/>
    <property type="molecule type" value="Genomic_DNA"/>
</dbReference>
<reference evidence="1 2" key="1">
    <citation type="journal article" date="2021" name="BMC Biol.">
        <title>Horizontally acquired antibacterial genes associated with adaptive radiation of ladybird beetles.</title>
        <authorList>
            <person name="Li H.S."/>
            <person name="Tang X.F."/>
            <person name="Huang Y.H."/>
            <person name="Xu Z.Y."/>
            <person name="Chen M.L."/>
            <person name="Du X.Y."/>
            <person name="Qiu B.Y."/>
            <person name="Chen P.T."/>
            <person name="Zhang W."/>
            <person name="Slipinski A."/>
            <person name="Escalona H.E."/>
            <person name="Waterhouse R.M."/>
            <person name="Zwick A."/>
            <person name="Pang H."/>
        </authorList>
    </citation>
    <scope>NUCLEOTIDE SEQUENCE [LARGE SCALE GENOMIC DNA]</scope>
    <source>
        <strain evidence="1">SYSU2018</strain>
    </source>
</reference>
<dbReference type="AlphaFoldDB" id="A0ABD2NI66"/>
<protein>
    <submittedName>
        <fullName evidence="1">Uncharacterized protein</fullName>
    </submittedName>
</protein>
<evidence type="ECO:0000313" key="1">
    <source>
        <dbReference type="EMBL" id="KAL3277976.1"/>
    </source>
</evidence>